<reference evidence="1 2" key="1">
    <citation type="submission" date="2017-03" db="EMBL/GenBank/DDBJ databases">
        <title>Genome sequence of Lactobacillus kimchii KACC 12383.</title>
        <authorList>
            <person name="Chun J."/>
        </authorList>
    </citation>
    <scope>NUCLEOTIDE SEQUENCE [LARGE SCALE GENOMIC DNA]</scope>
    <source>
        <strain evidence="1 2">KACC 12383</strain>
    </source>
</reference>
<proteinExistence type="predicted"/>
<organism evidence="1 2">
    <name type="scientific">Companilactobacillus kimchii</name>
    <dbReference type="NCBI Taxonomy" id="2801452"/>
    <lineage>
        <taxon>Bacteria</taxon>
        <taxon>Bacillati</taxon>
        <taxon>Bacillota</taxon>
        <taxon>Bacilli</taxon>
        <taxon>Lactobacillales</taxon>
        <taxon>Lactobacillaceae</taxon>
        <taxon>Companilactobacillus</taxon>
    </lineage>
</organism>
<name>A0A210P969_9LACO</name>
<dbReference type="Proteomes" id="UP000196649">
    <property type="component" value="Unassembled WGS sequence"/>
</dbReference>
<protein>
    <submittedName>
        <fullName evidence="1">Uncharacterized protein</fullName>
    </submittedName>
</protein>
<sequence length="57" mass="6893">MIAVMHIINMPFKYVGKYYEKSGGFEFDFINWKEFKKYLDQMPDQEAVKILNLLEKI</sequence>
<dbReference type="AlphaFoldDB" id="A0A210P969"/>
<accession>A0A210P969</accession>
<gene>
    <name evidence="1" type="ORF">LKACC12383_01523</name>
</gene>
<comment type="caution">
    <text evidence="1">The sequence shown here is derived from an EMBL/GenBank/DDBJ whole genome shotgun (WGS) entry which is preliminary data.</text>
</comment>
<evidence type="ECO:0000313" key="2">
    <source>
        <dbReference type="Proteomes" id="UP000196649"/>
    </source>
</evidence>
<evidence type="ECO:0000313" key="1">
    <source>
        <dbReference type="EMBL" id="OWF33033.1"/>
    </source>
</evidence>
<dbReference type="EMBL" id="MXAL01000006">
    <property type="protein sequence ID" value="OWF33033.1"/>
    <property type="molecule type" value="Genomic_DNA"/>
</dbReference>